<dbReference type="EMBL" id="JAEKJR010000002">
    <property type="protein sequence ID" value="MBN8430558.1"/>
    <property type="molecule type" value="Genomic_DNA"/>
</dbReference>
<dbReference type="Gene3D" id="3.30.70.1430">
    <property type="entry name" value="Multidrug efflux transporter AcrB pore domain"/>
    <property type="match status" value="2"/>
</dbReference>
<dbReference type="InterPro" id="IPR001036">
    <property type="entry name" value="Acrflvin-R"/>
</dbReference>
<feature type="transmembrane region" description="Helical" evidence="1">
    <location>
        <begin position="425"/>
        <end position="451"/>
    </location>
</feature>
<evidence type="ECO:0000313" key="3">
    <source>
        <dbReference type="Proteomes" id="UP000664293"/>
    </source>
</evidence>
<feature type="transmembrane region" description="Helical" evidence="1">
    <location>
        <begin position="393"/>
        <end position="413"/>
    </location>
</feature>
<keyword evidence="3" id="KW-1185">Reference proteome</keyword>
<feature type="transmembrane region" description="Helical" evidence="1">
    <location>
        <begin position="463"/>
        <end position="486"/>
    </location>
</feature>
<dbReference type="Gene3D" id="3.30.70.1320">
    <property type="entry name" value="Multidrug efflux transporter AcrB pore domain like"/>
    <property type="match status" value="1"/>
</dbReference>
<feature type="transmembrane region" description="Helical" evidence="1">
    <location>
        <begin position="982"/>
        <end position="1008"/>
    </location>
</feature>
<dbReference type="PANTHER" id="PTHR32063">
    <property type="match status" value="1"/>
</dbReference>
<proteinExistence type="predicted"/>
<dbReference type="Proteomes" id="UP000664293">
    <property type="component" value="Unassembled WGS sequence"/>
</dbReference>
<dbReference type="PRINTS" id="PR00702">
    <property type="entry name" value="ACRIFLAVINRP"/>
</dbReference>
<keyword evidence="1" id="KW-0812">Transmembrane</keyword>
<evidence type="ECO:0000256" key="1">
    <source>
        <dbReference type="SAM" id="Phobius"/>
    </source>
</evidence>
<dbReference type="SUPFAM" id="SSF82866">
    <property type="entry name" value="Multidrug efflux transporter AcrB transmembrane domain"/>
    <property type="match status" value="2"/>
</dbReference>
<accession>A0ABS3E5R6</accession>
<dbReference type="RefSeq" id="WP_207000600.1">
    <property type="nucleotide sequence ID" value="NZ_JAEKJR010000002.1"/>
</dbReference>
<feature type="transmembrane region" description="Helical" evidence="1">
    <location>
        <begin position="913"/>
        <end position="934"/>
    </location>
</feature>
<dbReference type="SUPFAM" id="SSF82714">
    <property type="entry name" value="Multidrug efflux transporter AcrB TolC docking domain, DN and DC subdomains"/>
    <property type="match status" value="2"/>
</dbReference>
<sequence length="1036" mass="113258">MRFNLSEWALKNRPLVLYSILLLGLIGAISYTQLGQSEDPPFTFKVMVVNTLWPGASAEEVSRQVTERIEKKLMETGDYQRITSFSRPGQSQVMFVARDSMHSADIPDLWYQVRKKVGDIRHTLPPDVQGPFFNDEFGTTFGNIYALTGEGFDYALMKDYADRLQLALQRVDDVGKVELLGLQDEKIWVEIANAKLASLGIPLSAVQSVLQAQNQTADAGIVEAVSDRVRIRVSGQFRSVDEIRHFPIHANGHTLTLGDIANVQRGFSDPPQPRMRFMGEDAIGLAVSMKAGGDILQLGERLDAAVTSLRQELPIGLSLEKVSDQPAAVKHSVGEFVKVLIEALVIVMLVSFFSLGFRTGMVVALSIPLVLAMTFALMHYFDIGLHKISLGALVLALGLMVDDAIIAVEMMAIKMEQGLSRLKAAGFAWTSTAFPMLTGTLITAAGFLPIATAQSGTGEYTRSIFQVVTLSLLASWVAAVVFVPYLGNRLLPAHNASSAAGHSRSDPYSKPFYQRFRRVLNGCLRYRKTVLLLTLAIFIGSIFLFRFVPQQFFPSSARLELMVDLKLNEGSSLHATEEQALRLETLLSQHPLVENYVAYVGTGSPRFYLPLDQQLPAASLAQFVVLTRSVEEREQVRQWLISVLREQFPAVRSRVSRLENGPPVGYPVQFRVSGEHIPEVRRIAREVAQVVRGNSDVANVHLDWEEPSKVVNLAVDQARARAMGVTSASLSRALQGSLSGTPVGQYREDNELITVAVRGQAQERQALAQLGNLAVQTDKGGALPLNQVATLKYGFEEGVIWHRNRLPTVTVRADIYGTQQPATVVAAIWPQLQALRDALPPGYLLEVGGSVEESARGQASVNAGMPLFLLVVFTLLMLQLRSFALSTMVFLTAPLGIIGVTLFLLLFNQPFGFVAMLGTIALAGMIMRNSVILVDQIEQDKAQGLTPWEAIVESTVRRFRPIVLTALTAVLAMIPLSRSDFFGPMAVAIMGGLIVATALTLLFLPALYAAWFRVKAPTEAPGVTPEGEPSPAAASA</sequence>
<feature type="transmembrane region" description="Helical" evidence="1">
    <location>
        <begin position="959"/>
        <end position="976"/>
    </location>
</feature>
<keyword evidence="1" id="KW-0472">Membrane</keyword>
<comment type="caution">
    <text evidence="2">The sequence shown here is derived from an EMBL/GenBank/DDBJ whole genome shotgun (WGS) entry which is preliminary data.</text>
</comment>
<reference evidence="2 3" key="1">
    <citation type="submission" date="2020-12" db="EMBL/GenBank/DDBJ databases">
        <title>Oil enriched cultivation method for isolating marine PHA-producing bacteria.</title>
        <authorList>
            <person name="Zheng W."/>
            <person name="Yu S."/>
            <person name="Huang Y."/>
        </authorList>
    </citation>
    <scope>NUCLEOTIDE SEQUENCE [LARGE SCALE GENOMIC DNA]</scope>
    <source>
        <strain evidence="2 3">SN0-2</strain>
    </source>
</reference>
<feature type="transmembrane region" description="Helical" evidence="1">
    <location>
        <begin position="362"/>
        <end position="381"/>
    </location>
</feature>
<dbReference type="Gene3D" id="1.20.1640.10">
    <property type="entry name" value="Multidrug efflux transporter AcrB transmembrane domain"/>
    <property type="match status" value="2"/>
</dbReference>
<organism evidence="2 3">
    <name type="scientific">Microbulbifer salipaludis</name>
    <dbReference type="NCBI Taxonomy" id="187980"/>
    <lineage>
        <taxon>Bacteria</taxon>
        <taxon>Pseudomonadati</taxon>
        <taxon>Pseudomonadota</taxon>
        <taxon>Gammaproteobacteria</taxon>
        <taxon>Cellvibrionales</taxon>
        <taxon>Microbulbiferaceae</taxon>
        <taxon>Microbulbifer</taxon>
    </lineage>
</organism>
<feature type="transmembrane region" description="Helical" evidence="1">
    <location>
        <begin position="859"/>
        <end position="878"/>
    </location>
</feature>
<dbReference type="SUPFAM" id="SSF82693">
    <property type="entry name" value="Multidrug efflux transporter AcrB pore domain, PN1, PN2, PC1 and PC2 subdomains"/>
    <property type="match status" value="2"/>
</dbReference>
<feature type="transmembrane region" description="Helical" evidence="1">
    <location>
        <begin position="530"/>
        <end position="548"/>
    </location>
</feature>
<protein>
    <submittedName>
        <fullName evidence="2">Efflux RND transporter permease subunit</fullName>
    </submittedName>
</protein>
<dbReference type="Pfam" id="PF00873">
    <property type="entry name" value="ACR_tran"/>
    <property type="match status" value="1"/>
</dbReference>
<feature type="transmembrane region" description="Helical" evidence="1">
    <location>
        <begin position="336"/>
        <end position="355"/>
    </location>
</feature>
<feature type="transmembrane region" description="Helical" evidence="1">
    <location>
        <begin position="885"/>
        <end position="907"/>
    </location>
</feature>
<dbReference type="InterPro" id="IPR027463">
    <property type="entry name" value="AcrB_DN_DC_subdom"/>
</dbReference>
<dbReference type="PANTHER" id="PTHR32063:SF18">
    <property type="entry name" value="CATION EFFLUX SYSTEM PROTEIN"/>
    <property type="match status" value="1"/>
</dbReference>
<keyword evidence="1" id="KW-1133">Transmembrane helix</keyword>
<dbReference type="Gene3D" id="3.30.2090.10">
    <property type="entry name" value="Multidrug efflux transporter AcrB TolC docking domain, DN and DC subdomains"/>
    <property type="match status" value="2"/>
</dbReference>
<evidence type="ECO:0000313" key="2">
    <source>
        <dbReference type="EMBL" id="MBN8430558.1"/>
    </source>
</evidence>
<name>A0ABS3E5R6_9GAMM</name>
<gene>
    <name evidence="2" type="ORF">JF535_06800</name>
</gene>
<dbReference type="Gene3D" id="3.30.70.1440">
    <property type="entry name" value="Multidrug efflux transporter AcrB pore domain"/>
    <property type="match status" value="1"/>
</dbReference>